<feature type="domain" description="Glycosyl hydrolase family 13 catalytic" evidence="2">
    <location>
        <begin position="18"/>
        <end position="469"/>
    </location>
</feature>
<dbReference type="InterPro" id="IPR017853">
    <property type="entry name" value="GH"/>
</dbReference>
<sequence length="619" mass="69969">MRLTNTSDLWWKNAVVYCLDVETYADGNGDGIGDFRGLTEHVDHLDRLGVTCLWLMPFFPTPDRDDGYDITDFYSVDPKLGTLGEFVEFMRVARDRGIRVIADLVVNHTSDEHPWFKEARSSRDSRYRDWYIWSDTPEPDDPKGVVFPDKEDSLWEFDEGSGQYYYHRFYRFQPDLNVANPEVRDEITRILGFWMELGLSGFRVDAVPFLVEDVGKKEESAKEAERAKDGKGGSRPDSRQEPPHAAGEWQGGQGAGSHGRKAADDDGGLPDVHRFLRDMRAFMNRRNGSAMLLGEVNLPYPDLLKYFGNDLGDEVTMCFDFIGMQRMYLALARGEAAPLAEALLERPYPPSDCHWATFVRNHDELTLDKLTDAERQEVFDAFGPDKDMQIFDRGLRRRLPPMLDGDPRKIRMVYSLLFSLPGTPVLFYGEEIGMGENLKAEGRQAVRTPMQWTPHKNGGFSTADPSSFRNPMTEGEFGPENVNVSAQRRDPDSLLMWMTKLVEQYRECPELAWGRYEILDTGEPSVLAHRADIDGATVLALHNFADEEVSFTLRLDDLDDGQVLTDLLVDGTTKISKDGDADIELGPYGCRWLRASEPELAPADAADVADSEAREVQGA</sequence>
<dbReference type="SUPFAM" id="SSF51011">
    <property type="entry name" value="Glycosyl hydrolase domain"/>
    <property type="match status" value="1"/>
</dbReference>
<dbReference type="EMBL" id="JACHND010000001">
    <property type="protein sequence ID" value="MBB4701741.1"/>
    <property type="molecule type" value="Genomic_DNA"/>
</dbReference>
<dbReference type="InterPro" id="IPR045857">
    <property type="entry name" value="O16G_dom_2"/>
</dbReference>
<protein>
    <submittedName>
        <fullName evidence="3">Maltose alpha-D-glucosyltransferase/alpha-amylase</fullName>
        <ecNumber evidence="3">3.2.1.1</ecNumber>
        <ecNumber evidence="3">5.4.99.16</ecNumber>
    </submittedName>
</protein>
<dbReference type="SMART" id="SM00642">
    <property type="entry name" value="Aamy"/>
    <property type="match status" value="1"/>
</dbReference>
<dbReference type="InterPro" id="IPR054049">
    <property type="entry name" value="SupH-like_C"/>
</dbReference>
<dbReference type="EC" id="5.4.99.16" evidence="3"/>
<dbReference type="GO" id="GO:0004556">
    <property type="term" value="F:alpha-amylase activity"/>
    <property type="evidence" value="ECO:0007669"/>
    <property type="project" value="UniProtKB-EC"/>
</dbReference>
<keyword evidence="3" id="KW-0808">Transferase</keyword>
<dbReference type="Pfam" id="PF22157">
    <property type="entry name" value="SupH-like_C"/>
    <property type="match status" value="1"/>
</dbReference>
<evidence type="ECO:0000259" key="2">
    <source>
        <dbReference type="SMART" id="SM00642"/>
    </source>
</evidence>
<dbReference type="GO" id="GO:0016740">
    <property type="term" value="F:transferase activity"/>
    <property type="evidence" value="ECO:0007669"/>
    <property type="project" value="UniProtKB-KW"/>
</dbReference>
<dbReference type="Proteomes" id="UP000542210">
    <property type="component" value="Unassembled WGS sequence"/>
</dbReference>
<dbReference type="Gene3D" id="3.90.400.10">
    <property type="entry name" value="Oligo-1,6-glucosidase, Domain 2"/>
    <property type="match status" value="1"/>
</dbReference>
<dbReference type="Gene3D" id="3.20.20.80">
    <property type="entry name" value="Glycosidases"/>
    <property type="match status" value="2"/>
</dbReference>
<comment type="caution">
    <text evidence="3">The sequence shown here is derived from an EMBL/GenBank/DDBJ whole genome shotgun (WGS) entry which is preliminary data.</text>
</comment>
<dbReference type="CDD" id="cd11334">
    <property type="entry name" value="AmyAc_TreS"/>
    <property type="match status" value="1"/>
</dbReference>
<evidence type="ECO:0000313" key="3">
    <source>
        <dbReference type="EMBL" id="MBB4701741.1"/>
    </source>
</evidence>
<evidence type="ECO:0000313" key="4">
    <source>
        <dbReference type="Proteomes" id="UP000542210"/>
    </source>
</evidence>
<keyword evidence="3" id="KW-0413">Isomerase</keyword>
<dbReference type="SUPFAM" id="SSF51445">
    <property type="entry name" value="(Trans)glycosidases"/>
    <property type="match status" value="1"/>
</dbReference>
<dbReference type="RefSeq" id="WP_239122910.1">
    <property type="nucleotide sequence ID" value="NZ_BOOV01000007.1"/>
</dbReference>
<dbReference type="PANTHER" id="PTHR10357:SF219">
    <property type="entry name" value="MALTOSE ALPHA-D-GLUCOSYLTRANSFERASE"/>
    <property type="match status" value="1"/>
</dbReference>
<dbReference type="Pfam" id="PF00128">
    <property type="entry name" value="Alpha-amylase"/>
    <property type="match status" value="2"/>
</dbReference>
<dbReference type="AlphaFoldDB" id="A0A7W7GC77"/>
<dbReference type="InterPro" id="IPR013780">
    <property type="entry name" value="Glyco_hydro_b"/>
</dbReference>
<reference evidence="3 4" key="1">
    <citation type="submission" date="2020-08" db="EMBL/GenBank/DDBJ databases">
        <title>Sequencing the genomes of 1000 actinobacteria strains.</title>
        <authorList>
            <person name="Klenk H.-P."/>
        </authorList>
    </citation>
    <scope>NUCLEOTIDE SEQUENCE [LARGE SCALE GENOMIC DNA]</scope>
    <source>
        <strain evidence="3 4">DSM 45784</strain>
    </source>
</reference>
<accession>A0A7W7GC77</accession>
<dbReference type="Gene3D" id="2.60.40.1180">
    <property type="entry name" value="Golgi alpha-mannosidase II"/>
    <property type="match status" value="1"/>
</dbReference>
<dbReference type="PANTHER" id="PTHR10357">
    <property type="entry name" value="ALPHA-AMYLASE FAMILY MEMBER"/>
    <property type="match status" value="1"/>
</dbReference>
<dbReference type="EC" id="3.2.1.1" evidence="3"/>
<keyword evidence="4" id="KW-1185">Reference proteome</keyword>
<evidence type="ECO:0000256" key="1">
    <source>
        <dbReference type="SAM" id="MobiDB-lite"/>
    </source>
</evidence>
<keyword evidence="3" id="KW-0378">Hydrolase</keyword>
<keyword evidence="3" id="KW-0326">Glycosidase</keyword>
<feature type="compositionally biased region" description="Basic and acidic residues" evidence="1">
    <location>
        <begin position="218"/>
        <end position="242"/>
    </location>
</feature>
<proteinExistence type="predicted"/>
<dbReference type="InterPro" id="IPR006047">
    <property type="entry name" value="GH13_cat_dom"/>
</dbReference>
<feature type="region of interest" description="Disordered" evidence="1">
    <location>
        <begin position="218"/>
        <end position="268"/>
    </location>
</feature>
<dbReference type="GO" id="GO:0047471">
    <property type="term" value="F:maltose alpha-D-glucosyltransferase activity"/>
    <property type="evidence" value="ECO:0007669"/>
    <property type="project" value="UniProtKB-EC"/>
</dbReference>
<name>A0A7W7GC77_9ACTN</name>
<gene>
    <name evidence="3" type="ORF">BJ982_003285</name>
</gene>
<dbReference type="GO" id="GO:0005975">
    <property type="term" value="P:carbohydrate metabolic process"/>
    <property type="evidence" value="ECO:0007669"/>
    <property type="project" value="InterPro"/>
</dbReference>
<organism evidence="3 4">
    <name type="scientific">Sphaerisporangium siamense</name>
    <dbReference type="NCBI Taxonomy" id="795645"/>
    <lineage>
        <taxon>Bacteria</taxon>
        <taxon>Bacillati</taxon>
        <taxon>Actinomycetota</taxon>
        <taxon>Actinomycetes</taxon>
        <taxon>Streptosporangiales</taxon>
        <taxon>Streptosporangiaceae</taxon>
        <taxon>Sphaerisporangium</taxon>
    </lineage>
</organism>